<protein>
    <submittedName>
        <fullName evidence="1">Uncharacterized protein</fullName>
    </submittedName>
</protein>
<dbReference type="AlphaFoldDB" id="A0A9D4BAD4"/>
<reference evidence="1" key="1">
    <citation type="submission" date="2021-09" db="EMBL/GenBank/DDBJ databases">
        <title>The genome of Mauremys mutica provides insights into the evolution of semi-aquatic lifestyle.</title>
        <authorList>
            <person name="Gong S."/>
            <person name="Gao Y."/>
        </authorList>
    </citation>
    <scope>NUCLEOTIDE SEQUENCE</scope>
    <source>
        <strain evidence="1">MM-2020</strain>
        <tissue evidence="1">Muscle</tissue>
    </source>
</reference>
<dbReference type="Proteomes" id="UP000827986">
    <property type="component" value="Unassembled WGS sequence"/>
</dbReference>
<sequence length="49" mass="5213">LLGVERLTLMDIKKDYLASSVSPSSVAQALVVGHFPRLLETARCSGGIL</sequence>
<keyword evidence="2" id="KW-1185">Reference proteome</keyword>
<evidence type="ECO:0000313" key="1">
    <source>
        <dbReference type="EMBL" id="KAH1186796.1"/>
    </source>
</evidence>
<accession>A0A9D4BAD4</accession>
<dbReference type="EMBL" id="JAHDVG010000463">
    <property type="protein sequence ID" value="KAH1186796.1"/>
    <property type="molecule type" value="Genomic_DNA"/>
</dbReference>
<feature type="non-terminal residue" evidence="1">
    <location>
        <position position="49"/>
    </location>
</feature>
<organism evidence="1 2">
    <name type="scientific">Mauremys mutica</name>
    <name type="common">yellowpond turtle</name>
    <dbReference type="NCBI Taxonomy" id="74926"/>
    <lineage>
        <taxon>Eukaryota</taxon>
        <taxon>Metazoa</taxon>
        <taxon>Chordata</taxon>
        <taxon>Craniata</taxon>
        <taxon>Vertebrata</taxon>
        <taxon>Euteleostomi</taxon>
        <taxon>Archelosauria</taxon>
        <taxon>Testudinata</taxon>
        <taxon>Testudines</taxon>
        <taxon>Cryptodira</taxon>
        <taxon>Durocryptodira</taxon>
        <taxon>Testudinoidea</taxon>
        <taxon>Geoemydidae</taxon>
        <taxon>Geoemydinae</taxon>
        <taxon>Mauremys</taxon>
    </lineage>
</organism>
<feature type="non-terminal residue" evidence="1">
    <location>
        <position position="1"/>
    </location>
</feature>
<evidence type="ECO:0000313" key="2">
    <source>
        <dbReference type="Proteomes" id="UP000827986"/>
    </source>
</evidence>
<comment type="caution">
    <text evidence="1">The sequence shown here is derived from an EMBL/GenBank/DDBJ whole genome shotgun (WGS) entry which is preliminary data.</text>
</comment>
<name>A0A9D4BAD4_9SAUR</name>
<proteinExistence type="predicted"/>
<gene>
    <name evidence="1" type="ORF">KIL84_019545</name>
</gene>